<dbReference type="InterPro" id="IPR027417">
    <property type="entry name" value="P-loop_NTPase"/>
</dbReference>
<dbReference type="SUPFAM" id="SSF46689">
    <property type="entry name" value="Homeodomain-like"/>
    <property type="match status" value="1"/>
</dbReference>
<dbReference type="Pfam" id="PF25601">
    <property type="entry name" value="AAA_lid_14"/>
    <property type="match status" value="1"/>
</dbReference>
<dbReference type="Gene3D" id="3.30.450.20">
    <property type="entry name" value="PAS domain"/>
    <property type="match status" value="1"/>
</dbReference>
<keyword evidence="3" id="KW-0175">Coiled coil</keyword>
<dbReference type="Proteomes" id="UP001524478">
    <property type="component" value="Unassembled WGS sequence"/>
</dbReference>
<dbReference type="PROSITE" id="PS50112">
    <property type="entry name" value="PAS"/>
    <property type="match status" value="1"/>
</dbReference>
<dbReference type="InterPro" id="IPR002078">
    <property type="entry name" value="Sigma_54_int"/>
</dbReference>
<dbReference type="CDD" id="cd00009">
    <property type="entry name" value="AAA"/>
    <property type="match status" value="1"/>
</dbReference>
<protein>
    <submittedName>
        <fullName evidence="6">Sigma 54-interacting transcriptional regulator</fullName>
    </submittedName>
</protein>
<dbReference type="InterPro" id="IPR025662">
    <property type="entry name" value="Sigma_54_int_dom_ATP-bd_1"/>
</dbReference>
<dbReference type="PANTHER" id="PTHR32071">
    <property type="entry name" value="TRANSCRIPTIONAL REGULATORY PROTEIN"/>
    <property type="match status" value="1"/>
</dbReference>
<dbReference type="RefSeq" id="WP_256310930.1">
    <property type="nucleotide sequence ID" value="NZ_JANGAC010000004.1"/>
</dbReference>
<dbReference type="SMART" id="SM00382">
    <property type="entry name" value="AAA"/>
    <property type="match status" value="1"/>
</dbReference>
<feature type="domain" description="Sigma-54 factor interaction" evidence="4">
    <location>
        <begin position="172"/>
        <end position="401"/>
    </location>
</feature>
<evidence type="ECO:0000259" key="5">
    <source>
        <dbReference type="PROSITE" id="PS50112"/>
    </source>
</evidence>
<dbReference type="Gene3D" id="3.40.50.300">
    <property type="entry name" value="P-loop containing nucleotide triphosphate hydrolases"/>
    <property type="match status" value="1"/>
</dbReference>
<evidence type="ECO:0000256" key="2">
    <source>
        <dbReference type="ARBA" id="ARBA00022840"/>
    </source>
</evidence>
<organism evidence="6 7">
    <name type="scientific">Tissierella carlieri</name>
    <dbReference type="NCBI Taxonomy" id="689904"/>
    <lineage>
        <taxon>Bacteria</taxon>
        <taxon>Bacillati</taxon>
        <taxon>Bacillota</taxon>
        <taxon>Tissierellia</taxon>
        <taxon>Tissierellales</taxon>
        <taxon>Tissierellaceae</taxon>
        <taxon>Tissierella</taxon>
    </lineage>
</organism>
<evidence type="ECO:0000313" key="7">
    <source>
        <dbReference type="Proteomes" id="UP001524478"/>
    </source>
</evidence>
<dbReference type="InterPro" id="IPR058031">
    <property type="entry name" value="AAA_lid_NorR"/>
</dbReference>
<evidence type="ECO:0000313" key="6">
    <source>
        <dbReference type="EMBL" id="MCQ4922792.1"/>
    </source>
</evidence>
<dbReference type="SMART" id="SM00091">
    <property type="entry name" value="PAS"/>
    <property type="match status" value="1"/>
</dbReference>
<keyword evidence="2" id="KW-0067">ATP-binding</keyword>
<dbReference type="SUPFAM" id="SSF55785">
    <property type="entry name" value="PYP-like sensor domain (PAS domain)"/>
    <property type="match status" value="1"/>
</dbReference>
<dbReference type="EMBL" id="JANGAC010000004">
    <property type="protein sequence ID" value="MCQ4922792.1"/>
    <property type="molecule type" value="Genomic_DNA"/>
</dbReference>
<evidence type="ECO:0000256" key="3">
    <source>
        <dbReference type="SAM" id="Coils"/>
    </source>
</evidence>
<reference evidence="6 7" key="1">
    <citation type="submission" date="2022-06" db="EMBL/GenBank/DDBJ databases">
        <title>Isolation of gut microbiota from human fecal samples.</title>
        <authorList>
            <person name="Pamer E.G."/>
            <person name="Barat B."/>
            <person name="Waligurski E."/>
            <person name="Medina S."/>
            <person name="Paddock L."/>
            <person name="Mostad J."/>
        </authorList>
    </citation>
    <scope>NUCLEOTIDE SEQUENCE [LARGE SCALE GENOMIC DNA]</scope>
    <source>
        <strain evidence="6 7">DFI.7.95</strain>
    </source>
</reference>
<evidence type="ECO:0000256" key="1">
    <source>
        <dbReference type="ARBA" id="ARBA00022741"/>
    </source>
</evidence>
<dbReference type="NCBIfam" id="TIGR00229">
    <property type="entry name" value="sensory_box"/>
    <property type="match status" value="1"/>
</dbReference>
<proteinExistence type="predicted"/>
<dbReference type="InterPro" id="IPR025943">
    <property type="entry name" value="Sigma_54_int_dom_ATP-bd_2"/>
</dbReference>
<dbReference type="Gene3D" id="1.10.8.60">
    <property type="match status" value="1"/>
</dbReference>
<dbReference type="PANTHER" id="PTHR32071:SF57">
    <property type="entry name" value="C4-DICARBOXYLATE TRANSPORT TRANSCRIPTIONAL REGULATORY PROTEIN DCTD"/>
    <property type="match status" value="1"/>
</dbReference>
<keyword evidence="7" id="KW-1185">Reference proteome</keyword>
<accession>A0ABT1S8W3</accession>
<dbReference type="PROSITE" id="PS00675">
    <property type="entry name" value="SIGMA54_INTERACT_1"/>
    <property type="match status" value="1"/>
</dbReference>
<comment type="caution">
    <text evidence="6">The sequence shown here is derived from an EMBL/GenBank/DDBJ whole genome shotgun (WGS) entry which is preliminary data.</text>
</comment>
<sequence>MNENNFTDNFPITVKHNRIKDCENAYEDLMEEFNAILDASNDGIHITDGKGVTLRFNKSCERIDGVKADYVIGKHMEELVAEGIYSESVALAVIKEKKQISMLQQVNGKEVIGTGTPIFKNGELYRIVINSRDITELRDLKRGLEEAKLINKKYQQELDIISSKDKAKNSNIIYNSDKMDKIIDLALRVAKVDSTVLIEGESGVGKGVLSYFLHNNSLRYNKPFIKINCGAIPENLLESELFGYEKGSFTGANKDGKVGLIQLADKGTLFLDEIGELPLNLQVKLLNVIQNKELTKVGGTTTIPIDIRIIAATNRNLQDMVKNKAFREDLYYRLKVVPITIPPLRERKEDIPPLILNFLNRFNEKYNYNKKISPEAMKILLSYNWSGNIREIENLIERLVVTTNDDIINRQDIIDCQLVSIGDYSNFDINKISSYKNIIAEYERKLLLDIMSQCKSTYEMGEILDLDRSTIRKKFKRLNIKLEFKED</sequence>
<dbReference type="Pfam" id="PF00158">
    <property type="entry name" value="Sigma54_activat"/>
    <property type="match status" value="1"/>
</dbReference>
<keyword evidence="1" id="KW-0547">Nucleotide-binding</keyword>
<dbReference type="SUPFAM" id="SSF52540">
    <property type="entry name" value="P-loop containing nucleoside triphosphate hydrolases"/>
    <property type="match status" value="1"/>
</dbReference>
<dbReference type="InterPro" id="IPR003593">
    <property type="entry name" value="AAA+_ATPase"/>
</dbReference>
<gene>
    <name evidence="6" type="ORF">NE686_06840</name>
</gene>
<dbReference type="PROSITE" id="PS00676">
    <property type="entry name" value="SIGMA54_INTERACT_2"/>
    <property type="match status" value="1"/>
</dbReference>
<feature type="coiled-coil region" evidence="3">
    <location>
        <begin position="12"/>
        <end position="39"/>
    </location>
</feature>
<feature type="domain" description="PAS" evidence="5">
    <location>
        <begin position="29"/>
        <end position="88"/>
    </location>
</feature>
<dbReference type="InterPro" id="IPR035965">
    <property type="entry name" value="PAS-like_dom_sf"/>
</dbReference>
<dbReference type="InterPro" id="IPR009057">
    <property type="entry name" value="Homeodomain-like_sf"/>
</dbReference>
<dbReference type="Pfam" id="PF13426">
    <property type="entry name" value="PAS_9"/>
    <property type="match status" value="1"/>
</dbReference>
<evidence type="ECO:0000259" key="4">
    <source>
        <dbReference type="PROSITE" id="PS50045"/>
    </source>
</evidence>
<name>A0ABT1S8W3_9FIRM</name>
<dbReference type="PROSITE" id="PS50045">
    <property type="entry name" value="SIGMA54_INTERACT_4"/>
    <property type="match status" value="1"/>
</dbReference>
<dbReference type="Gene3D" id="1.10.10.60">
    <property type="entry name" value="Homeodomain-like"/>
    <property type="match status" value="1"/>
</dbReference>
<dbReference type="InterPro" id="IPR000014">
    <property type="entry name" value="PAS"/>
</dbReference>
<feature type="coiled-coil region" evidence="3">
    <location>
        <begin position="137"/>
        <end position="164"/>
    </location>
</feature>